<dbReference type="PANTHER" id="PTHR10039">
    <property type="entry name" value="AMELOGENIN"/>
    <property type="match status" value="1"/>
</dbReference>
<sequence>MVVETVETTMQQSSRVIIEGVAAALETPDDIFNRYIEVFQPSSALENFLLGLNNKKTAYSALTENSWILANSDYEKWQGLPKAEDVFCVDGRKIWQNDDHVIRLRKSSQLQSGVWAFESLVLQVIKIIKEQEGFRAPALLNTILDGNRESDIRNYKTGSSERKCAMIRYYIAAISETLRVQIYFLFDTLDECHDRGEVRLLKHLEDLVLAPTPTIKVLVSVKEEISIKNELERSGVERFWILNLMPRDSSNEMELFLRKKLEEIILIRINDQNNKDAIRAEATKYMPKLQKKVEVDFAYANMVISSLQVPSKMSLEARIKNLPSSVDEICRGSLEAMKPSEQHLIIFALRWIAWPFSEITALEIAEHYRGAYTHETADEESYKALITPTFRKTLRFRKQ</sequence>
<dbReference type="AlphaFoldDB" id="A0A8H2HQ01"/>
<gene>
    <name evidence="1" type="ORF">EYR41_006542</name>
</gene>
<proteinExistence type="predicted"/>
<accession>A0A8H2HQ01</accession>
<evidence type="ECO:0000313" key="2">
    <source>
        <dbReference type="Proteomes" id="UP000297595"/>
    </source>
</evidence>
<dbReference type="Proteomes" id="UP000297595">
    <property type="component" value="Unassembled WGS sequence"/>
</dbReference>
<reference evidence="1 2" key="1">
    <citation type="submission" date="2019-03" db="EMBL/GenBank/DDBJ databases">
        <title>Nematode-trapping fungi genome.</title>
        <authorList>
            <person name="Vidal-Diez De Ulzurrun G."/>
        </authorList>
    </citation>
    <scope>NUCLEOTIDE SEQUENCE [LARGE SCALE GENOMIC DNA]</scope>
    <source>
        <strain evidence="1 2">TWF154</strain>
    </source>
</reference>
<name>A0A8H2HQ01_ORBOL</name>
<comment type="caution">
    <text evidence="1">The sequence shown here is derived from an EMBL/GenBank/DDBJ whole genome shotgun (WGS) entry which is preliminary data.</text>
</comment>
<dbReference type="EMBL" id="SOZJ01000004">
    <property type="protein sequence ID" value="TGJ67411.1"/>
    <property type="molecule type" value="Genomic_DNA"/>
</dbReference>
<evidence type="ECO:0000313" key="1">
    <source>
        <dbReference type="EMBL" id="TGJ67411.1"/>
    </source>
</evidence>
<organism evidence="1 2">
    <name type="scientific">Orbilia oligospora</name>
    <name type="common">Nematode-trapping fungus</name>
    <name type="synonym">Arthrobotrys oligospora</name>
    <dbReference type="NCBI Taxonomy" id="2813651"/>
    <lineage>
        <taxon>Eukaryota</taxon>
        <taxon>Fungi</taxon>
        <taxon>Dikarya</taxon>
        <taxon>Ascomycota</taxon>
        <taxon>Pezizomycotina</taxon>
        <taxon>Orbiliomycetes</taxon>
        <taxon>Orbiliales</taxon>
        <taxon>Orbiliaceae</taxon>
        <taxon>Orbilia</taxon>
    </lineage>
</organism>
<protein>
    <recommendedName>
        <fullName evidence="3">NACHT domain-containing protein</fullName>
    </recommendedName>
</protein>
<evidence type="ECO:0008006" key="3">
    <source>
        <dbReference type="Google" id="ProtNLM"/>
    </source>
</evidence>